<dbReference type="InterPro" id="IPR002989">
    <property type="entry name" value="Mycobac_pentapep"/>
</dbReference>
<name>A0ABP3API4_MYCUL</name>
<accession>A0ABP3API4</accession>
<reference evidence="1 2" key="1">
    <citation type="submission" date="2014-01" db="EMBL/GenBank/DDBJ databases">
        <authorList>
            <person name="Dobos K."/>
            <person name="Lenaerts A."/>
            <person name="Ordway D."/>
            <person name="DeGroote M.A."/>
            <person name="Parker T."/>
            <person name="Sizemore C."/>
            <person name="Tallon L.J."/>
            <person name="Sadzewicz L.K."/>
            <person name="Sengamalay N."/>
            <person name="Fraser C.M."/>
            <person name="Hine E."/>
            <person name="Shefchek K.A."/>
            <person name="Das S.P."/>
            <person name="Tettelin H."/>
        </authorList>
    </citation>
    <scope>NUCLEOTIDE SEQUENCE [LARGE SCALE GENOMIC DNA]</scope>
    <source>
        <strain evidence="1 2">Harvey</strain>
    </source>
</reference>
<sequence length="366" mass="38673">MLNFDLNIPVDIPIYLDLGSLALNGFTIPTITIDALSITDFKIGPITIPTIKGILPVIDINIGNPDGSSSIPIAIRSGLGPISIVLLDIPWRAGSETRPRPVVGLLQLRHRNRLGLRKRRRKQFGLLEHRLRRHRQFRLAELRPTTLRLGEPGQHRLGLVQQQHGGSSDRGQPLGPLQHRHGAIGVLRDSAGTIFNAGLGDLGQLNLGSGNVGDFNVGSANIGSFNVGFGNVGADNLGSGNIGSGNIGFGNAGAGLTEAFNNIGFGNVGDTNIGFGNTGIANPGDYNTGFYNTGDYNTGPANIGNFDTGAFITGNMANGVFWRADSMGQLSAHYAITVNRIPAFMTIDARSTSLSPAPSPTSRSRP</sequence>
<dbReference type="PANTHER" id="PTHR46766:SF1">
    <property type="entry name" value="GLUTAMINE-RICH PROTEIN 2"/>
    <property type="match status" value="1"/>
</dbReference>
<gene>
    <name evidence="1" type="ORF">I551_0487</name>
</gene>
<proteinExistence type="predicted"/>
<evidence type="ECO:0000313" key="1">
    <source>
        <dbReference type="EMBL" id="EUA93024.1"/>
    </source>
</evidence>
<dbReference type="Proteomes" id="UP000020681">
    <property type="component" value="Unassembled WGS sequence"/>
</dbReference>
<dbReference type="EMBL" id="JAOL01000069">
    <property type="protein sequence ID" value="EUA93024.1"/>
    <property type="molecule type" value="Genomic_DNA"/>
</dbReference>
<dbReference type="PANTHER" id="PTHR46766">
    <property type="entry name" value="GLUTAMINE-RICH PROTEIN 2"/>
    <property type="match status" value="1"/>
</dbReference>
<protein>
    <submittedName>
        <fullName evidence="1">Pentapeptide repeats family protein</fullName>
    </submittedName>
</protein>
<dbReference type="Pfam" id="PF01469">
    <property type="entry name" value="Pentapeptide_2"/>
    <property type="match status" value="2"/>
</dbReference>
<comment type="caution">
    <text evidence="1">The sequence shown here is derived from an EMBL/GenBank/DDBJ whole genome shotgun (WGS) entry which is preliminary data.</text>
</comment>
<organism evidence="1 2">
    <name type="scientific">Mycobacterium ulcerans str. Harvey</name>
    <dbReference type="NCBI Taxonomy" id="1299332"/>
    <lineage>
        <taxon>Bacteria</taxon>
        <taxon>Bacillati</taxon>
        <taxon>Actinomycetota</taxon>
        <taxon>Actinomycetes</taxon>
        <taxon>Mycobacteriales</taxon>
        <taxon>Mycobacteriaceae</taxon>
        <taxon>Mycobacterium</taxon>
        <taxon>Mycobacterium ulcerans group</taxon>
    </lineage>
</organism>
<evidence type="ECO:0000313" key="2">
    <source>
        <dbReference type="Proteomes" id="UP000020681"/>
    </source>
</evidence>
<keyword evidence="2" id="KW-1185">Reference proteome</keyword>